<name>A0A5J4WVI3_9EUKA</name>
<dbReference type="AlphaFoldDB" id="A0A5J4WVI3"/>
<dbReference type="InterPro" id="IPR051320">
    <property type="entry name" value="Viral_Replic_Matur_Polypro"/>
</dbReference>
<reference evidence="1 2" key="1">
    <citation type="submission" date="2019-03" db="EMBL/GenBank/DDBJ databases">
        <title>Single cell metagenomics reveals metabolic interactions within the superorganism composed of flagellate Streblomastix strix and complex community of Bacteroidetes bacteria on its surface.</title>
        <authorList>
            <person name="Treitli S.C."/>
            <person name="Kolisko M."/>
            <person name="Husnik F."/>
            <person name="Keeling P."/>
            <person name="Hampl V."/>
        </authorList>
    </citation>
    <scope>NUCLEOTIDE SEQUENCE [LARGE SCALE GENOMIC DNA]</scope>
    <source>
        <strain evidence="1">ST1C</strain>
    </source>
</reference>
<evidence type="ECO:0008006" key="3">
    <source>
        <dbReference type="Google" id="ProtNLM"/>
    </source>
</evidence>
<dbReference type="Gene3D" id="3.10.10.10">
    <property type="entry name" value="HIV Type 1 Reverse Transcriptase, subunit A, domain 1"/>
    <property type="match status" value="1"/>
</dbReference>
<dbReference type="PANTHER" id="PTHR33064:SF37">
    <property type="entry name" value="RIBONUCLEASE H"/>
    <property type="match status" value="1"/>
</dbReference>
<protein>
    <recommendedName>
        <fullName evidence="3">Reverse transcriptase domain-containing protein</fullName>
    </recommendedName>
</protein>
<dbReference type="Proteomes" id="UP000324800">
    <property type="component" value="Unassembled WGS sequence"/>
</dbReference>
<dbReference type="InterPro" id="IPR043128">
    <property type="entry name" value="Rev_trsase/Diguanyl_cyclase"/>
</dbReference>
<evidence type="ECO:0000313" key="1">
    <source>
        <dbReference type="EMBL" id="KAA6398209.1"/>
    </source>
</evidence>
<dbReference type="InterPro" id="IPR043502">
    <property type="entry name" value="DNA/RNA_pol_sf"/>
</dbReference>
<evidence type="ECO:0000313" key="2">
    <source>
        <dbReference type="Proteomes" id="UP000324800"/>
    </source>
</evidence>
<proteinExistence type="predicted"/>
<dbReference type="Gene3D" id="3.30.70.270">
    <property type="match status" value="1"/>
</dbReference>
<dbReference type="PANTHER" id="PTHR33064">
    <property type="entry name" value="POL PROTEIN"/>
    <property type="match status" value="1"/>
</dbReference>
<accession>A0A5J4WVI3</accession>
<dbReference type="EMBL" id="SNRW01001007">
    <property type="protein sequence ID" value="KAA6398209.1"/>
    <property type="molecule type" value="Genomic_DNA"/>
</dbReference>
<sequence>MNFRGTEEEAKKFKIILEEELKGNIVIPIRKEQIKCYNQTFMKTKANGKWRKILDAKAPNKQIASFHIKIYDSNEVKQTIRLGDQCTSLDISSAFHHLIVQTESQPYLAFEFQINYYTYWVMPFRTEHSPMYVATEMEPKMQHI</sequence>
<comment type="caution">
    <text evidence="1">The sequence shown here is derived from an EMBL/GenBank/DDBJ whole genome shotgun (WGS) entry which is preliminary data.</text>
</comment>
<organism evidence="1 2">
    <name type="scientific">Streblomastix strix</name>
    <dbReference type="NCBI Taxonomy" id="222440"/>
    <lineage>
        <taxon>Eukaryota</taxon>
        <taxon>Metamonada</taxon>
        <taxon>Preaxostyla</taxon>
        <taxon>Oxymonadida</taxon>
        <taxon>Streblomastigidae</taxon>
        <taxon>Streblomastix</taxon>
    </lineage>
</organism>
<dbReference type="SUPFAM" id="SSF56672">
    <property type="entry name" value="DNA/RNA polymerases"/>
    <property type="match status" value="1"/>
</dbReference>
<gene>
    <name evidence="1" type="ORF">EZS28_006262</name>
</gene>